<accession>A0A2T0WHM9</accession>
<reference evidence="2 3" key="1">
    <citation type="submission" date="2018-03" db="EMBL/GenBank/DDBJ databases">
        <title>Genomic Encyclopedia of Archaeal and Bacterial Type Strains, Phase II (KMG-II): from individual species to whole genera.</title>
        <authorList>
            <person name="Goeker M."/>
        </authorList>
    </citation>
    <scope>NUCLEOTIDE SEQUENCE [LARGE SCALE GENOMIC DNA]</scope>
    <source>
        <strain evidence="2 3">DSM 27929</strain>
    </source>
</reference>
<dbReference type="Proteomes" id="UP000238157">
    <property type="component" value="Unassembled WGS sequence"/>
</dbReference>
<dbReference type="OrthoDB" id="1488789at2"/>
<keyword evidence="3" id="KW-1185">Reference proteome</keyword>
<comment type="caution">
    <text evidence="2">The sequence shown here is derived from an EMBL/GenBank/DDBJ whole genome shotgun (WGS) entry which is preliminary data.</text>
</comment>
<protein>
    <submittedName>
        <fullName evidence="2">Putative secreted protein (Por secretion system target)</fullName>
    </submittedName>
</protein>
<feature type="chain" id="PRO_5015542670" evidence="1">
    <location>
        <begin position="35"/>
        <end position="565"/>
    </location>
</feature>
<dbReference type="EMBL" id="PVTR01000010">
    <property type="protein sequence ID" value="PRY86024.1"/>
    <property type="molecule type" value="Genomic_DNA"/>
</dbReference>
<evidence type="ECO:0000313" key="2">
    <source>
        <dbReference type="EMBL" id="PRY86024.1"/>
    </source>
</evidence>
<dbReference type="AlphaFoldDB" id="A0A2T0WHM9"/>
<gene>
    <name evidence="2" type="ORF">CLW00_110156</name>
</gene>
<keyword evidence="1" id="KW-0732">Signal</keyword>
<proteinExistence type="predicted"/>
<evidence type="ECO:0000313" key="3">
    <source>
        <dbReference type="Proteomes" id="UP000238157"/>
    </source>
</evidence>
<dbReference type="RefSeq" id="WP_146131443.1">
    <property type="nucleotide sequence ID" value="NZ_PVTR01000010.1"/>
</dbReference>
<sequence length="565" mass="63809">MGIFIFFSENTFIRAVCISALASLCFVFTISAQTADKPDLRVEDCINCKGNAQNFSILNAFFSDPSGTPIQDLCGATGPILISILYTSNQNKDAHNFRIIADILKKRRDTDEILEGYYLNEFSGTVPPCNTGTCIITIPIPALDFDCQNEYYELSNPMSFWTQASNKDLEDSYECRDYPTAQCSHSENIPIEIGDLTYNFDVNFECFQENTDHTNISFVITSLFGGNPVQPYEILWEFVFSDGTTETSPLINPTFSEIESGQAIEATLTIKQSPIVGDPEIKTITVPLALNEEDVIESYTVVNPEEDNNNGIIEVDFKPGNYTFFWTSVDDPDFYSEDAKIENLPDGTYVLTTYDDVTGLCRTDVFEIFSILPVELMYFNGELNSTQNTIELNWATAKEWESSHFEVMRSYDNLDNWQKIGEIEAAGFSDKIVEYQYIDKDNHNFYSIAYYQLKQVDIDKTFDFSKVISVQFPEPFKKSSTWTVYPNPIDRKSANLILNEGNDYRGGTITAKLVNPLGGSTVFSGNNISSLSDQLQQALSQSSKGVYVLHLVWENKDQQIKILKH</sequence>
<organism evidence="2 3">
    <name type="scientific">Mongoliibacter ruber</name>
    <dbReference type="NCBI Taxonomy" id="1750599"/>
    <lineage>
        <taxon>Bacteria</taxon>
        <taxon>Pseudomonadati</taxon>
        <taxon>Bacteroidota</taxon>
        <taxon>Cytophagia</taxon>
        <taxon>Cytophagales</taxon>
        <taxon>Cyclobacteriaceae</taxon>
        <taxon>Mongoliibacter</taxon>
    </lineage>
</organism>
<evidence type="ECO:0000256" key="1">
    <source>
        <dbReference type="SAM" id="SignalP"/>
    </source>
</evidence>
<name>A0A2T0WHM9_9BACT</name>
<feature type="signal peptide" evidence="1">
    <location>
        <begin position="1"/>
        <end position="34"/>
    </location>
</feature>